<dbReference type="EMBL" id="BOOP01000048">
    <property type="protein sequence ID" value="GII42845.1"/>
    <property type="molecule type" value="Genomic_DNA"/>
</dbReference>
<gene>
    <name evidence="1" type="ORF">Pph01_78480</name>
</gene>
<evidence type="ECO:0000313" key="2">
    <source>
        <dbReference type="Proteomes" id="UP000622547"/>
    </source>
</evidence>
<dbReference type="RefSeq" id="WP_204078258.1">
    <property type="nucleotide sequence ID" value="NZ_BOOP01000048.1"/>
</dbReference>
<name>A0A8J3XJ58_9ACTN</name>
<protein>
    <submittedName>
        <fullName evidence="1">Uncharacterized protein</fullName>
    </submittedName>
</protein>
<reference evidence="1 2" key="1">
    <citation type="submission" date="2021-01" db="EMBL/GenBank/DDBJ databases">
        <title>Whole genome shotgun sequence of Planotetraspora phitsanulokensis NBRC 104273.</title>
        <authorList>
            <person name="Komaki H."/>
            <person name="Tamura T."/>
        </authorList>
    </citation>
    <scope>NUCLEOTIDE SEQUENCE [LARGE SCALE GENOMIC DNA]</scope>
    <source>
        <strain evidence="1 2">NBRC 104273</strain>
    </source>
</reference>
<evidence type="ECO:0000313" key="1">
    <source>
        <dbReference type="EMBL" id="GII42845.1"/>
    </source>
</evidence>
<dbReference type="Proteomes" id="UP000622547">
    <property type="component" value="Unassembled WGS sequence"/>
</dbReference>
<proteinExistence type="predicted"/>
<dbReference type="AlphaFoldDB" id="A0A8J3XJ58"/>
<organism evidence="1 2">
    <name type="scientific">Planotetraspora phitsanulokensis</name>
    <dbReference type="NCBI Taxonomy" id="575192"/>
    <lineage>
        <taxon>Bacteria</taxon>
        <taxon>Bacillati</taxon>
        <taxon>Actinomycetota</taxon>
        <taxon>Actinomycetes</taxon>
        <taxon>Streptosporangiales</taxon>
        <taxon>Streptosporangiaceae</taxon>
        <taxon>Planotetraspora</taxon>
    </lineage>
</organism>
<sequence length="84" mass="9241">MKTITVDLDDVTPNTIEHRPTREETVLAIGNRRYPATLTDRASLLDALNVSDAIAHANHAWRASLVAALQKLDAEDFARETATT</sequence>
<keyword evidence="2" id="KW-1185">Reference proteome</keyword>
<accession>A0A8J3XJ58</accession>
<comment type="caution">
    <text evidence="1">The sequence shown here is derived from an EMBL/GenBank/DDBJ whole genome shotgun (WGS) entry which is preliminary data.</text>
</comment>